<reference evidence="4 5" key="1">
    <citation type="journal article" date="2012" name="Genome Biol.">
        <title>Genome and low-iron response of an oceanic diatom adapted to chronic iron limitation.</title>
        <authorList>
            <person name="Lommer M."/>
            <person name="Specht M."/>
            <person name="Roy A.S."/>
            <person name="Kraemer L."/>
            <person name="Andreson R."/>
            <person name="Gutowska M.A."/>
            <person name="Wolf J."/>
            <person name="Bergner S.V."/>
            <person name="Schilhabel M.B."/>
            <person name="Klostermeier U.C."/>
            <person name="Beiko R.G."/>
            <person name="Rosenstiel P."/>
            <person name="Hippler M."/>
            <person name="Laroche J."/>
        </authorList>
    </citation>
    <scope>NUCLEOTIDE SEQUENCE [LARGE SCALE GENOMIC DNA]</scope>
    <source>
        <strain evidence="4 5">CCMP1005</strain>
    </source>
</reference>
<feature type="compositionally biased region" description="Acidic residues" evidence="2">
    <location>
        <begin position="315"/>
        <end position="325"/>
    </location>
</feature>
<keyword evidence="1" id="KW-0143">Chaperone</keyword>
<evidence type="ECO:0000256" key="2">
    <source>
        <dbReference type="SAM" id="MobiDB-lite"/>
    </source>
</evidence>
<feature type="region of interest" description="Disordered" evidence="2">
    <location>
        <begin position="296"/>
        <end position="325"/>
    </location>
</feature>
<feature type="region of interest" description="Disordered" evidence="2">
    <location>
        <begin position="182"/>
        <end position="202"/>
    </location>
</feature>
<dbReference type="InterPro" id="IPR051948">
    <property type="entry name" value="Hsp70_co-chaperone_J-domain"/>
</dbReference>
<dbReference type="PANTHER" id="PTHR44360">
    <property type="entry name" value="DNAJ HOMOLOG SUBFAMILY B MEMBER 9"/>
    <property type="match status" value="1"/>
</dbReference>
<dbReference type="eggNOG" id="KOG0716">
    <property type="taxonomic scope" value="Eukaryota"/>
</dbReference>
<dbReference type="SUPFAM" id="SSF46565">
    <property type="entry name" value="Chaperone J-domain"/>
    <property type="match status" value="1"/>
</dbReference>
<dbReference type="PROSITE" id="PS00636">
    <property type="entry name" value="DNAJ_1"/>
    <property type="match status" value="1"/>
</dbReference>
<evidence type="ECO:0000313" key="5">
    <source>
        <dbReference type="Proteomes" id="UP000266841"/>
    </source>
</evidence>
<evidence type="ECO:0000259" key="3">
    <source>
        <dbReference type="PROSITE" id="PS50076"/>
    </source>
</evidence>
<dbReference type="PANTHER" id="PTHR44360:SF1">
    <property type="entry name" value="DNAJ HOMOLOG SUBFAMILY B MEMBER 9"/>
    <property type="match status" value="1"/>
</dbReference>
<dbReference type="OrthoDB" id="10250354at2759"/>
<dbReference type="InterPro" id="IPR001623">
    <property type="entry name" value="DnaJ_domain"/>
</dbReference>
<feature type="non-terminal residue" evidence="4">
    <location>
        <position position="325"/>
    </location>
</feature>
<dbReference type="GO" id="GO:0005783">
    <property type="term" value="C:endoplasmic reticulum"/>
    <property type="evidence" value="ECO:0007669"/>
    <property type="project" value="TreeGrafter"/>
</dbReference>
<dbReference type="PRINTS" id="PR00625">
    <property type="entry name" value="JDOMAIN"/>
</dbReference>
<dbReference type="InterPro" id="IPR036869">
    <property type="entry name" value="J_dom_sf"/>
</dbReference>
<dbReference type="Proteomes" id="UP000266841">
    <property type="component" value="Unassembled WGS sequence"/>
</dbReference>
<feature type="domain" description="J" evidence="3">
    <location>
        <begin position="211"/>
        <end position="289"/>
    </location>
</feature>
<feature type="compositionally biased region" description="Polar residues" evidence="2">
    <location>
        <begin position="182"/>
        <end position="196"/>
    </location>
</feature>
<evidence type="ECO:0000313" key="4">
    <source>
        <dbReference type="EMBL" id="EJK60362.1"/>
    </source>
</evidence>
<comment type="caution">
    <text evidence="4">The sequence shown here is derived from an EMBL/GenBank/DDBJ whole genome shotgun (WGS) entry which is preliminary data.</text>
</comment>
<dbReference type="GO" id="GO:0036503">
    <property type="term" value="P:ERAD pathway"/>
    <property type="evidence" value="ECO:0007669"/>
    <property type="project" value="TreeGrafter"/>
</dbReference>
<sequence>MERSLSSSSSSSSLLACMAALASLEFPVTRPGPRPSPAGLLAMPPGWALLPPLCHFAFLLCNEATASALFLSRCLHSPAPGESGSPWGLSSSRENTVPTPRAVEIESGSERSQVESAEICCSSLEVLGLLLGRRGDRSPPLVETARRNLRGCLYRECEEGATRGEERSGQTNLFIEGRARYRSTSGSHKTPRTSSLDAPLDLLGGVRKPPSTMDVWPRQPHRADQKEIKGKFRKLALKYHPDKFRPEPSNSEAKNELLKKKHNDRFIQIQGAYDILSDQKKKNAYDKYGQNGLDMLEKGLDPEAQGFGGGFGGVDPEEEASEGGL</sequence>
<dbReference type="PROSITE" id="PS51257">
    <property type="entry name" value="PROKAR_LIPOPROTEIN"/>
    <property type="match status" value="1"/>
</dbReference>
<protein>
    <recommendedName>
        <fullName evidence="3">J domain-containing protein</fullName>
    </recommendedName>
</protein>
<name>K0SPM1_THAOC</name>
<dbReference type="GO" id="GO:0051787">
    <property type="term" value="F:misfolded protein binding"/>
    <property type="evidence" value="ECO:0007669"/>
    <property type="project" value="TreeGrafter"/>
</dbReference>
<proteinExistence type="predicted"/>
<dbReference type="AlphaFoldDB" id="K0SPM1"/>
<dbReference type="Gene3D" id="1.10.287.110">
    <property type="entry name" value="DnaJ domain"/>
    <property type="match status" value="1"/>
</dbReference>
<dbReference type="CDD" id="cd06257">
    <property type="entry name" value="DnaJ"/>
    <property type="match status" value="1"/>
</dbReference>
<gene>
    <name evidence="4" type="ORF">THAOC_19298</name>
</gene>
<dbReference type="GO" id="GO:0051087">
    <property type="term" value="F:protein-folding chaperone binding"/>
    <property type="evidence" value="ECO:0007669"/>
    <property type="project" value="TreeGrafter"/>
</dbReference>
<dbReference type="InterPro" id="IPR018253">
    <property type="entry name" value="DnaJ_domain_CS"/>
</dbReference>
<dbReference type="PROSITE" id="PS50076">
    <property type="entry name" value="DNAJ_2"/>
    <property type="match status" value="1"/>
</dbReference>
<dbReference type="EMBL" id="AGNL01021189">
    <property type="protein sequence ID" value="EJK60362.1"/>
    <property type="molecule type" value="Genomic_DNA"/>
</dbReference>
<keyword evidence="5" id="KW-1185">Reference proteome</keyword>
<evidence type="ECO:0000256" key="1">
    <source>
        <dbReference type="ARBA" id="ARBA00023186"/>
    </source>
</evidence>
<dbReference type="SMART" id="SM00271">
    <property type="entry name" value="DnaJ"/>
    <property type="match status" value="1"/>
</dbReference>
<organism evidence="4 5">
    <name type="scientific">Thalassiosira oceanica</name>
    <name type="common">Marine diatom</name>
    <dbReference type="NCBI Taxonomy" id="159749"/>
    <lineage>
        <taxon>Eukaryota</taxon>
        <taxon>Sar</taxon>
        <taxon>Stramenopiles</taxon>
        <taxon>Ochrophyta</taxon>
        <taxon>Bacillariophyta</taxon>
        <taxon>Coscinodiscophyceae</taxon>
        <taxon>Thalassiosirophycidae</taxon>
        <taxon>Thalassiosirales</taxon>
        <taxon>Thalassiosiraceae</taxon>
        <taxon>Thalassiosira</taxon>
    </lineage>
</organism>
<accession>K0SPM1</accession>
<dbReference type="Pfam" id="PF00226">
    <property type="entry name" value="DnaJ"/>
    <property type="match status" value="1"/>
</dbReference>